<protein>
    <recommendedName>
        <fullName evidence="3">SWIM-type domain-containing protein</fullName>
    </recommendedName>
</protein>
<dbReference type="EMBL" id="JAAAIM010002913">
    <property type="protein sequence ID" value="KAG0270994.1"/>
    <property type="molecule type" value="Genomic_DNA"/>
</dbReference>
<organism evidence="4 5">
    <name type="scientific">Linnemannia gamsii</name>
    <dbReference type="NCBI Taxonomy" id="64522"/>
    <lineage>
        <taxon>Eukaryota</taxon>
        <taxon>Fungi</taxon>
        <taxon>Fungi incertae sedis</taxon>
        <taxon>Mucoromycota</taxon>
        <taxon>Mortierellomycotina</taxon>
        <taxon>Mortierellomycetes</taxon>
        <taxon>Mortierellales</taxon>
        <taxon>Mortierellaceae</taxon>
        <taxon>Linnemannia</taxon>
    </lineage>
</organism>
<dbReference type="PROSITE" id="PS50966">
    <property type="entry name" value="ZF_SWIM"/>
    <property type="match status" value="1"/>
</dbReference>
<feature type="domain" description="SWIM-type" evidence="3">
    <location>
        <begin position="68"/>
        <end position="114"/>
    </location>
</feature>
<dbReference type="Proteomes" id="UP001194696">
    <property type="component" value="Unassembled WGS sequence"/>
</dbReference>
<keyword evidence="1" id="KW-0479">Metal-binding</keyword>
<name>A0ABQ7JGZ0_9FUNG</name>
<gene>
    <name evidence="4" type="ORF">BGZ96_006068</name>
</gene>
<evidence type="ECO:0000259" key="3">
    <source>
        <dbReference type="PROSITE" id="PS50966"/>
    </source>
</evidence>
<evidence type="ECO:0000313" key="5">
    <source>
        <dbReference type="Proteomes" id="UP001194696"/>
    </source>
</evidence>
<reference evidence="4 5" key="1">
    <citation type="journal article" date="2020" name="Fungal Divers.">
        <title>Resolving the Mortierellaceae phylogeny through synthesis of multi-gene phylogenetics and phylogenomics.</title>
        <authorList>
            <person name="Vandepol N."/>
            <person name="Liber J."/>
            <person name="Desiro A."/>
            <person name="Na H."/>
            <person name="Kennedy M."/>
            <person name="Barry K."/>
            <person name="Grigoriev I.V."/>
            <person name="Miller A.N."/>
            <person name="O'Donnell K."/>
            <person name="Stajich J.E."/>
            <person name="Bonito G."/>
        </authorList>
    </citation>
    <scope>NUCLEOTIDE SEQUENCE [LARGE SCALE GENOMIC DNA]</scope>
    <source>
        <strain evidence="4 5">AD045</strain>
    </source>
</reference>
<keyword evidence="1" id="KW-0863">Zinc-finger</keyword>
<feature type="region of interest" description="Disordered" evidence="2">
    <location>
        <begin position="13"/>
        <end position="38"/>
    </location>
</feature>
<evidence type="ECO:0000256" key="1">
    <source>
        <dbReference type="PROSITE-ProRule" id="PRU00325"/>
    </source>
</evidence>
<feature type="non-terminal residue" evidence="4">
    <location>
        <position position="1"/>
    </location>
</feature>
<comment type="caution">
    <text evidence="4">The sequence shown here is derived from an EMBL/GenBank/DDBJ whole genome shotgun (WGS) entry which is preliminary data.</text>
</comment>
<feature type="compositionally biased region" description="Acidic residues" evidence="2">
    <location>
        <begin position="13"/>
        <end position="25"/>
    </location>
</feature>
<evidence type="ECO:0000256" key="2">
    <source>
        <dbReference type="SAM" id="MobiDB-lite"/>
    </source>
</evidence>
<sequence>NCTSSAMYEVVELSDSDDGDGDDGGEAEKHDLEEDDEGAERITHRGFRQLGYSDILSKLGRENVSAVYSVELSKKKCRQLLFYLQDRGYFCTCLRLQKMGIVCRHFFAFFRQHQSPLRYHLNLIPRRWFQEKYQAQKNLRTTDRAFVGYIVQDATDTPNDEYMSCVRGLSMADAPPPSAELCDVDANAKRYELAKD</sequence>
<keyword evidence="1" id="KW-0862">Zinc</keyword>
<dbReference type="InterPro" id="IPR007527">
    <property type="entry name" value="Znf_SWIM"/>
</dbReference>
<feature type="non-terminal residue" evidence="4">
    <location>
        <position position="196"/>
    </location>
</feature>
<proteinExistence type="predicted"/>
<keyword evidence="5" id="KW-1185">Reference proteome</keyword>
<evidence type="ECO:0000313" key="4">
    <source>
        <dbReference type="EMBL" id="KAG0270994.1"/>
    </source>
</evidence>
<accession>A0ABQ7JGZ0</accession>